<reference evidence="1" key="1">
    <citation type="submission" date="2018-10" db="EMBL/GenBank/DDBJ databases">
        <title>Hidden diversity of soil giant viruses.</title>
        <authorList>
            <person name="Schulz F."/>
            <person name="Alteio L."/>
            <person name="Goudeau D."/>
            <person name="Ryan E.M."/>
            <person name="Malmstrom R.R."/>
            <person name="Blanchard J."/>
            <person name="Woyke T."/>
        </authorList>
    </citation>
    <scope>NUCLEOTIDE SEQUENCE</scope>
    <source>
        <strain evidence="1">HAV1</strain>
    </source>
</reference>
<sequence length="100" mass="11337">MSGKKGAVSFELSAEEKKVAMAFLLRKKPVVESKGIYRIRTNSVGVSTLGNTYVGQRFETLGKTREWINKSEPHGQSFVIMKGSEHVEQWIYMDGWRAVQ</sequence>
<evidence type="ECO:0000313" key="1">
    <source>
        <dbReference type="EMBL" id="AYV81514.1"/>
    </source>
</evidence>
<protein>
    <submittedName>
        <fullName evidence="1">Uncharacterized protein</fullName>
    </submittedName>
</protein>
<dbReference type="EMBL" id="MK072280">
    <property type="protein sequence ID" value="AYV81514.1"/>
    <property type="molecule type" value="Genomic_DNA"/>
</dbReference>
<gene>
    <name evidence="1" type="ORF">Harvfovirus38_8</name>
</gene>
<organism evidence="1">
    <name type="scientific">Harvfovirus sp</name>
    <dbReference type="NCBI Taxonomy" id="2487768"/>
    <lineage>
        <taxon>Viruses</taxon>
        <taxon>Varidnaviria</taxon>
        <taxon>Bamfordvirae</taxon>
        <taxon>Nucleocytoviricota</taxon>
        <taxon>Megaviricetes</taxon>
        <taxon>Imitervirales</taxon>
        <taxon>Mimiviridae</taxon>
        <taxon>Klosneuvirinae</taxon>
    </lineage>
</organism>
<proteinExistence type="predicted"/>
<accession>A0A3G5A4U6</accession>
<name>A0A3G5A4U6_9VIRU</name>